<dbReference type="EMBL" id="JACHKZ010000003">
    <property type="protein sequence ID" value="MBB6576805.1"/>
    <property type="molecule type" value="Genomic_DNA"/>
</dbReference>
<evidence type="ECO:0000256" key="6">
    <source>
        <dbReference type="PROSITE-ProRule" id="PRU00278"/>
    </source>
</evidence>
<evidence type="ECO:0000259" key="8">
    <source>
        <dbReference type="PROSITE" id="PS50198"/>
    </source>
</evidence>
<evidence type="ECO:0000313" key="9">
    <source>
        <dbReference type="EMBL" id="MBB6576805.1"/>
    </source>
</evidence>
<dbReference type="InterPro" id="IPR046357">
    <property type="entry name" value="PPIase_dom_sf"/>
</dbReference>
<accession>A0ABR6RCB6</accession>
<dbReference type="PROSITE" id="PS50198">
    <property type="entry name" value="PPIC_PPIASE_2"/>
    <property type="match status" value="1"/>
</dbReference>
<sequence>MRNWLKSVGIVVALGGASVAAIAQGNNNAVLLQGPATAIYESDVLNDAKRMPEEMRSSFLAKPESVAQMVEALYVRRAIAETARSSGLADQPEIAAAIKIATDKILSDAYLQKFNAEHKPDNKLAEAQAKAAYAAKKETFKAPEQVHIAHILVMNQEDDAAAKAKAEKLLAEAQAGADFAQLAKDNSSDASSAVKGGDLGLVSHGRMVPEFEAAAFALEKPNQLSPVIKSQFGYHIIKLFEKKPARTMSFEEVRPELEKQYVQQSLQTARQGEVERVLKAASWNRANMEAFSARFADKK</sequence>
<evidence type="ECO:0000256" key="2">
    <source>
        <dbReference type="ARBA" id="ARBA00007656"/>
    </source>
</evidence>
<gene>
    <name evidence="9" type="ORF">HNP33_000853</name>
</gene>
<proteinExistence type="inferred from homology"/>
<dbReference type="PANTHER" id="PTHR47245">
    <property type="entry name" value="PEPTIDYLPROLYL ISOMERASE"/>
    <property type="match status" value="1"/>
</dbReference>
<feature type="chain" id="PRO_5046933913" description="peptidylprolyl isomerase" evidence="7">
    <location>
        <begin position="24"/>
        <end position="299"/>
    </location>
</feature>
<dbReference type="InterPro" id="IPR050245">
    <property type="entry name" value="PrsA_foldase"/>
</dbReference>
<dbReference type="SUPFAM" id="SSF54534">
    <property type="entry name" value="FKBP-like"/>
    <property type="match status" value="1"/>
</dbReference>
<dbReference type="Proteomes" id="UP000562492">
    <property type="component" value="Unassembled WGS sequence"/>
</dbReference>
<dbReference type="PROSITE" id="PS01096">
    <property type="entry name" value="PPIC_PPIASE_1"/>
    <property type="match status" value="1"/>
</dbReference>
<evidence type="ECO:0000256" key="5">
    <source>
        <dbReference type="ARBA" id="ARBA00023235"/>
    </source>
</evidence>
<keyword evidence="5 6" id="KW-0413">Isomerase</keyword>
<name>A0ABR6RCB6_9BURK</name>
<dbReference type="InterPro" id="IPR000297">
    <property type="entry name" value="PPIase_PpiC"/>
</dbReference>
<keyword evidence="7" id="KW-0732">Signal</keyword>
<dbReference type="InterPro" id="IPR023058">
    <property type="entry name" value="PPIase_PpiC_CS"/>
</dbReference>
<keyword evidence="10" id="KW-1185">Reference proteome</keyword>
<comment type="catalytic activity">
    <reaction evidence="1">
        <text>[protein]-peptidylproline (omega=180) = [protein]-peptidylproline (omega=0)</text>
        <dbReference type="Rhea" id="RHEA:16237"/>
        <dbReference type="Rhea" id="RHEA-COMP:10747"/>
        <dbReference type="Rhea" id="RHEA-COMP:10748"/>
        <dbReference type="ChEBI" id="CHEBI:83833"/>
        <dbReference type="ChEBI" id="CHEBI:83834"/>
        <dbReference type="EC" id="5.2.1.8"/>
    </reaction>
</comment>
<evidence type="ECO:0000256" key="3">
    <source>
        <dbReference type="ARBA" id="ARBA00013194"/>
    </source>
</evidence>
<evidence type="ECO:0000313" key="10">
    <source>
        <dbReference type="Proteomes" id="UP000562492"/>
    </source>
</evidence>
<comment type="caution">
    <text evidence="9">The sequence shown here is derived from an EMBL/GenBank/DDBJ whole genome shotgun (WGS) entry which is preliminary data.</text>
</comment>
<keyword evidence="4 6" id="KW-0697">Rotamase</keyword>
<dbReference type="PANTHER" id="PTHR47245:SF2">
    <property type="entry name" value="PEPTIDYL-PROLYL CIS-TRANS ISOMERASE HP_0175-RELATED"/>
    <property type="match status" value="1"/>
</dbReference>
<dbReference type="RefSeq" id="WP_184705624.1">
    <property type="nucleotide sequence ID" value="NZ_JACHKZ010000003.1"/>
</dbReference>
<dbReference type="Gene3D" id="3.10.50.40">
    <property type="match status" value="1"/>
</dbReference>
<comment type="similarity">
    <text evidence="2">Belongs to the PpiC/parvulin rotamase family.</text>
</comment>
<organism evidence="9 10">
    <name type="scientific">Comamonas odontotermitis</name>
    <dbReference type="NCBI Taxonomy" id="379895"/>
    <lineage>
        <taxon>Bacteria</taxon>
        <taxon>Pseudomonadati</taxon>
        <taxon>Pseudomonadota</taxon>
        <taxon>Betaproteobacteria</taxon>
        <taxon>Burkholderiales</taxon>
        <taxon>Comamonadaceae</taxon>
        <taxon>Comamonas</taxon>
    </lineage>
</organism>
<dbReference type="EC" id="5.2.1.8" evidence="3"/>
<feature type="domain" description="PpiC" evidence="8">
    <location>
        <begin position="143"/>
        <end position="241"/>
    </location>
</feature>
<reference evidence="9 10" key="1">
    <citation type="submission" date="2020-08" db="EMBL/GenBank/DDBJ databases">
        <title>Functional genomics of gut bacteria from endangered species of beetles.</title>
        <authorList>
            <person name="Carlos-Shanley C."/>
        </authorList>
    </citation>
    <scope>NUCLEOTIDE SEQUENCE [LARGE SCALE GENOMIC DNA]</scope>
    <source>
        <strain evidence="9 10">S00124</strain>
    </source>
</reference>
<dbReference type="Pfam" id="PF13616">
    <property type="entry name" value="Rotamase_3"/>
    <property type="match status" value="1"/>
</dbReference>
<evidence type="ECO:0000256" key="7">
    <source>
        <dbReference type="SAM" id="SignalP"/>
    </source>
</evidence>
<protein>
    <recommendedName>
        <fullName evidence="3">peptidylprolyl isomerase</fullName>
        <ecNumber evidence="3">5.2.1.8</ecNumber>
    </recommendedName>
</protein>
<evidence type="ECO:0000256" key="4">
    <source>
        <dbReference type="ARBA" id="ARBA00023110"/>
    </source>
</evidence>
<feature type="signal peptide" evidence="7">
    <location>
        <begin position="1"/>
        <end position="23"/>
    </location>
</feature>
<evidence type="ECO:0000256" key="1">
    <source>
        <dbReference type="ARBA" id="ARBA00000971"/>
    </source>
</evidence>
<dbReference type="GO" id="GO:0003755">
    <property type="term" value="F:peptidyl-prolyl cis-trans isomerase activity"/>
    <property type="evidence" value="ECO:0007669"/>
    <property type="project" value="UniProtKB-EC"/>
</dbReference>